<evidence type="ECO:0000256" key="8">
    <source>
        <dbReference type="ARBA" id="ARBA00023172"/>
    </source>
</evidence>
<dbReference type="GO" id="GO:0006310">
    <property type="term" value="P:DNA recombination"/>
    <property type="evidence" value="ECO:0007669"/>
    <property type="project" value="UniProtKB-KW"/>
</dbReference>
<feature type="compositionally biased region" description="Basic and acidic residues" evidence="11">
    <location>
        <begin position="764"/>
        <end position="783"/>
    </location>
</feature>
<dbReference type="GO" id="GO:0003678">
    <property type="term" value="F:DNA helicase activity"/>
    <property type="evidence" value="ECO:0007669"/>
    <property type="project" value="InterPro"/>
</dbReference>
<keyword evidence="2" id="KW-0547">Nucleotide-binding</keyword>
<dbReference type="InterPro" id="IPR016194">
    <property type="entry name" value="SPOC-like_C_dom_sf"/>
</dbReference>
<keyword evidence="10" id="KW-0539">Nucleus</keyword>
<dbReference type="GeneID" id="40305588"/>
<feature type="compositionally biased region" description="Polar residues" evidence="11">
    <location>
        <begin position="113"/>
        <end position="124"/>
    </location>
</feature>
<keyword evidence="9" id="KW-0234">DNA repair</keyword>
<keyword evidence="4" id="KW-0378">Hydrolase</keyword>
<reference evidence="13 14" key="1">
    <citation type="submission" date="2017-09" db="EMBL/GenBank/DDBJ databases">
        <title>Genome sequencing of Besnoitia besnoiti strain Bb-Ger1.</title>
        <authorList>
            <person name="Schares G."/>
            <person name="Venepally P."/>
            <person name="Lorenzi H.A."/>
        </authorList>
    </citation>
    <scope>NUCLEOTIDE SEQUENCE [LARGE SCALE GENOMIC DNA]</scope>
    <source>
        <strain evidence="13 14">Bb-Ger1</strain>
    </source>
</reference>
<dbReference type="Pfam" id="PF03731">
    <property type="entry name" value="Ku_N"/>
    <property type="match status" value="1"/>
</dbReference>
<keyword evidence="14" id="KW-1185">Reference proteome</keyword>
<dbReference type="OrthoDB" id="3249161at2759"/>
<dbReference type="PANTHER" id="PTHR12604:SF2">
    <property type="entry name" value="X-RAY REPAIR CROSS-COMPLEMENTING PROTEIN 6"/>
    <property type="match status" value="1"/>
</dbReference>
<evidence type="ECO:0000256" key="11">
    <source>
        <dbReference type="SAM" id="MobiDB-lite"/>
    </source>
</evidence>
<dbReference type="KEGG" id="bbes:BESB_005250"/>
<dbReference type="Gene3D" id="3.40.50.410">
    <property type="entry name" value="von Willebrand factor, type A domain"/>
    <property type="match status" value="1"/>
</dbReference>
<evidence type="ECO:0000256" key="6">
    <source>
        <dbReference type="ARBA" id="ARBA00022840"/>
    </source>
</evidence>
<evidence type="ECO:0000313" key="14">
    <source>
        <dbReference type="Proteomes" id="UP000224006"/>
    </source>
</evidence>
<dbReference type="GO" id="GO:0043564">
    <property type="term" value="C:Ku70:Ku80 complex"/>
    <property type="evidence" value="ECO:0007669"/>
    <property type="project" value="TreeGrafter"/>
</dbReference>
<dbReference type="Gene3D" id="2.40.290.10">
    <property type="match status" value="1"/>
</dbReference>
<dbReference type="Pfam" id="PF02735">
    <property type="entry name" value="Ku"/>
    <property type="match status" value="1"/>
</dbReference>
<dbReference type="EMBL" id="NWUJ01000001">
    <property type="protein sequence ID" value="PFH38184.1"/>
    <property type="molecule type" value="Genomic_DNA"/>
</dbReference>
<organism evidence="13 14">
    <name type="scientific">Besnoitia besnoiti</name>
    <name type="common">Apicomplexan protozoan</name>
    <dbReference type="NCBI Taxonomy" id="94643"/>
    <lineage>
        <taxon>Eukaryota</taxon>
        <taxon>Sar</taxon>
        <taxon>Alveolata</taxon>
        <taxon>Apicomplexa</taxon>
        <taxon>Conoidasida</taxon>
        <taxon>Coccidia</taxon>
        <taxon>Eucoccidiorida</taxon>
        <taxon>Eimeriorina</taxon>
        <taxon>Sarcocystidae</taxon>
        <taxon>Besnoitia</taxon>
    </lineage>
</organism>
<dbReference type="SMART" id="SM00559">
    <property type="entry name" value="Ku78"/>
    <property type="match status" value="1"/>
</dbReference>
<comment type="caution">
    <text evidence="13">The sequence shown here is derived from an EMBL/GenBank/DDBJ whole genome shotgun (WGS) entry which is preliminary data.</text>
</comment>
<keyword evidence="6" id="KW-0067">ATP-binding</keyword>
<dbReference type="InterPro" id="IPR005160">
    <property type="entry name" value="Ku_C"/>
</dbReference>
<feature type="compositionally biased region" description="Low complexity" evidence="11">
    <location>
        <begin position="745"/>
        <end position="754"/>
    </location>
</feature>
<evidence type="ECO:0000256" key="1">
    <source>
        <dbReference type="ARBA" id="ARBA00004123"/>
    </source>
</evidence>
<evidence type="ECO:0000256" key="3">
    <source>
        <dbReference type="ARBA" id="ARBA00022763"/>
    </source>
</evidence>
<dbReference type="InterPro" id="IPR005161">
    <property type="entry name" value="Ku_N"/>
</dbReference>
<accession>A0A2A9MLN8</accession>
<dbReference type="VEuPathDB" id="ToxoDB:BESB_005250"/>
<dbReference type="Proteomes" id="UP000224006">
    <property type="component" value="Chromosome I"/>
</dbReference>
<feature type="region of interest" description="Disordered" evidence="11">
    <location>
        <begin position="404"/>
        <end position="434"/>
    </location>
</feature>
<gene>
    <name evidence="13" type="ORF">BESB_005250</name>
</gene>
<comment type="subcellular location">
    <subcellularLocation>
        <location evidence="1">Nucleus</location>
    </subcellularLocation>
</comment>
<dbReference type="Gene3D" id="1.10.1600.10">
    <property type="match status" value="1"/>
</dbReference>
<keyword evidence="8" id="KW-0233">DNA recombination</keyword>
<feature type="compositionally biased region" description="Low complexity" evidence="11">
    <location>
        <begin position="404"/>
        <end position="413"/>
    </location>
</feature>
<evidence type="ECO:0000256" key="4">
    <source>
        <dbReference type="ARBA" id="ARBA00022801"/>
    </source>
</evidence>
<dbReference type="InterPro" id="IPR006164">
    <property type="entry name" value="DNA_bd_Ku70/Ku80"/>
</dbReference>
<evidence type="ECO:0000256" key="9">
    <source>
        <dbReference type="ARBA" id="ARBA00023204"/>
    </source>
</evidence>
<dbReference type="Pfam" id="PF03730">
    <property type="entry name" value="Ku_C"/>
    <property type="match status" value="1"/>
</dbReference>
<feature type="region of interest" description="Disordered" evidence="11">
    <location>
        <begin position="99"/>
        <end position="124"/>
    </location>
</feature>
<feature type="region of interest" description="Disordered" evidence="11">
    <location>
        <begin position="814"/>
        <end position="839"/>
    </location>
</feature>
<dbReference type="InterPro" id="IPR036465">
    <property type="entry name" value="vWFA_dom_sf"/>
</dbReference>
<keyword evidence="3" id="KW-0227">DNA damage</keyword>
<dbReference type="GO" id="GO:0006303">
    <property type="term" value="P:double-strand break repair via nonhomologous end joining"/>
    <property type="evidence" value="ECO:0007669"/>
    <property type="project" value="InterPro"/>
</dbReference>
<protein>
    <recommendedName>
        <fullName evidence="12">Ku domain-containing protein</fullName>
    </recommendedName>
</protein>
<name>A0A2A9MLN8_BESBE</name>
<dbReference type="GO" id="GO:0000723">
    <property type="term" value="P:telomere maintenance"/>
    <property type="evidence" value="ECO:0007669"/>
    <property type="project" value="TreeGrafter"/>
</dbReference>
<evidence type="ECO:0000256" key="5">
    <source>
        <dbReference type="ARBA" id="ARBA00022806"/>
    </source>
</evidence>
<evidence type="ECO:0000256" key="7">
    <source>
        <dbReference type="ARBA" id="ARBA00023125"/>
    </source>
</evidence>
<dbReference type="STRING" id="94643.A0A2A9MLN8"/>
<dbReference type="SUPFAM" id="SSF100939">
    <property type="entry name" value="SPOC domain-like"/>
    <property type="match status" value="1"/>
</dbReference>
<evidence type="ECO:0000313" key="13">
    <source>
        <dbReference type="EMBL" id="PFH38184.1"/>
    </source>
</evidence>
<feature type="compositionally biased region" description="Acidic residues" evidence="11">
    <location>
        <begin position="418"/>
        <end position="434"/>
    </location>
</feature>
<evidence type="ECO:0000256" key="10">
    <source>
        <dbReference type="ARBA" id="ARBA00023242"/>
    </source>
</evidence>
<evidence type="ECO:0000256" key="2">
    <source>
        <dbReference type="ARBA" id="ARBA00022741"/>
    </source>
</evidence>
<dbReference type="GO" id="GO:0003690">
    <property type="term" value="F:double-stranded DNA binding"/>
    <property type="evidence" value="ECO:0007669"/>
    <property type="project" value="TreeGrafter"/>
</dbReference>
<keyword evidence="5" id="KW-0347">Helicase</keyword>
<dbReference type="RefSeq" id="XP_029222193.1">
    <property type="nucleotide sequence ID" value="XM_029359280.1"/>
</dbReference>
<sequence length="839" mass="90756">MAFDAAVAARFLFEEGSESEESDDDLFFSDAFFTREAHAPASEASPRGTAPAAAFQDDEEDADARGGKQRRLLASREEIIIWAVDCSAVPEDLFHPRKTHAKQEAAAGESESVGFTQTQEENETTPWTEIMTACATFLKRKIISGQRLVFGLFLTGTEGSQNSLGFPHICAAFPSVEEVDVQTVQRVQALSRLSREDFTAEFGAPVARTKTECPPLADIFWLISHSLGAASVAHRRGSGPRFIPQRVLFFTADDDPCRDVAREARDAALQRLRDMQEDGVDFLLVPLESPGEPPFAMERFWGDALLLEDSLGPEAGDEGHASAAYKRQVRLQVDAINDNIRLVDRTQRVLSLLSLHLRPALELPVCLLSSVRAQPLPRPQAVLTADARQEPLAPGATLKLLGEGAGGEAAAQRRAPEGDSDEAEPAGEGLPAEDQEEMLVKKVQLLGPEAIQPYADAGGEKIGLHSKDMQAVKNFGPPGLWLLCCLPAKSLPYELNIASPLFVTTAVAAAAAAGPGAVAGTGREQDRLFSAFVMTLYKRKLAALVRYVPKHGSAVALAALLPQLEEVDEAGNTLQAPGLHLLRLPFAEDIRSLQFPWASLSSSAAADSEGAREAVEDEETGADSRALRREREEQVRDAMRVLVDLSVEDFHPHQLSNDALQRHFAIIEALALGAPEADVPPPTLVPDQAVLQKLRDPILKWKKSVYGTADEDFVPPTPRFVAAAAEKKTASRFAGSAGSPKKRPAPSAASPRARGGADEDDREGGEARAAKKPREAGKGRDRGGSVTDELFELLFKDNRLVSLTVAQLTAWIHSKGERPKGKKADLVQQAEGIWARTRE</sequence>
<feature type="region of interest" description="Disordered" evidence="11">
    <location>
        <begin position="38"/>
        <end position="68"/>
    </location>
</feature>
<dbReference type="SUPFAM" id="SSF53300">
    <property type="entry name" value="vWA-like"/>
    <property type="match status" value="1"/>
</dbReference>
<feature type="compositionally biased region" description="Basic and acidic residues" evidence="11">
    <location>
        <begin position="814"/>
        <end position="825"/>
    </location>
</feature>
<proteinExistence type="predicted"/>
<evidence type="ECO:0000259" key="12">
    <source>
        <dbReference type="SMART" id="SM00559"/>
    </source>
</evidence>
<dbReference type="GO" id="GO:0042162">
    <property type="term" value="F:telomeric DNA binding"/>
    <property type="evidence" value="ECO:0007669"/>
    <property type="project" value="TreeGrafter"/>
</dbReference>
<dbReference type="AlphaFoldDB" id="A0A2A9MLN8"/>
<dbReference type="PANTHER" id="PTHR12604">
    <property type="entry name" value="KU AUTOANTIGEN DNA HELICASE"/>
    <property type="match status" value="1"/>
</dbReference>
<dbReference type="GO" id="GO:0005524">
    <property type="term" value="F:ATP binding"/>
    <property type="evidence" value="ECO:0007669"/>
    <property type="project" value="UniProtKB-KW"/>
</dbReference>
<feature type="region of interest" description="Disordered" evidence="11">
    <location>
        <begin position="731"/>
        <end position="783"/>
    </location>
</feature>
<keyword evidence="7" id="KW-0238">DNA-binding</keyword>
<feature type="region of interest" description="Disordered" evidence="11">
    <location>
        <begin position="606"/>
        <end position="631"/>
    </location>
</feature>
<feature type="domain" description="Ku" evidence="12">
    <location>
        <begin position="442"/>
        <end position="601"/>
    </location>
</feature>
<dbReference type="GO" id="GO:0016787">
    <property type="term" value="F:hydrolase activity"/>
    <property type="evidence" value="ECO:0007669"/>
    <property type="project" value="UniProtKB-KW"/>
</dbReference>